<dbReference type="AlphaFoldDB" id="A0A1F6GAU3"/>
<accession>A0A1F6GAU3</accession>
<dbReference type="InterPro" id="IPR000307">
    <property type="entry name" value="Ribosomal_bS16"/>
</dbReference>
<evidence type="ECO:0000256" key="2">
    <source>
        <dbReference type="ARBA" id="ARBA00023274"/>
    </source>
</evidence>
<dbReference type="InterPro" id="IPR020592">
    <property type="entry name" value="Ribosomal_bS16_CS"/>
</dbReference>
<dbReference type="PROSITE" id="PS00732">
    <property type="entry name" value="RIBOSOMAL_S16"/>
    <property type="match status" value="1"/>
</dbReference>
<reference evidence="4 5" key="1">
    <citation type="journal article" date="2016" name="Nat. Commun.">
        <title>Thousands of microbial genomes shed light on interconnected biogeochemical processes in an aquifer system.</title>
        <authorList>
            <person name="Anantharaman K."/>
            <person name="Brown C.T."/>
            <person name="Hug L.A."/>
            <person name="Sharon I."/>
            <person name="Castelle C.J."/>
            <person name="Probst A.J."/>
            <person name="Thomas B.C."/>
            <person name="Singh A."/>
            <person name="Wilkins M.J."/>
            <person name="Karaoz U."/>
            <person name="Brodie E.L."/>
            <person name="Williams K.H."/>
            <person name="Hubbard S.S."/>
            <person name="Banfield J.F."/>
        </authorList>
    </citation>
    <scope>NUCLEOTIDE SEQUENCE [LARGE SCALE GENOMIC DNA]</scope>
</reference>
<dbReference type="STRING" id="1817772.A2527_08625"/>
<dbReference type="InterPro" id="IPR023803">
    <property type="entry name" value="Ribosomal_bS16_dom_sf"/>
</dbReference>
<dbReference type="NCBIfam" id="TIGR00002">
    <property type="entry name" value="S16"/>
    <property type="match status" value="1"/>
</dbReference>
<protein>
    <recommendedName>
        <fullName evidence="3">Small ribosomal subunit protein bS16</fullName>
    </recommendedName>
</protein>
<gene>
    <name evidence="3" type="primary">rpsP</name>
    <name evidence="4" type="ORF">A2527_08625</name>
</gene>
<sequence>MAVNIRLARAGAKKKPFYRLVAADQRAPRDGRYLEKLGTFNPMNKEIALEKERIQYWLDQGATTSDRVNRLLVAQGFAVEPFKYVPKAKAVAAESASEA</sequence>
<evidence type="ECO:0000256" key="1">
    <source>
        <dbReference type="ARBA" id="ARBA00022980"/>
    </source>
</evidence>
<dbReference type="PANTHER" id="PTHR12919:SF20">
    <property type="entry name" value="SMALL RIBOSOMAL SUBUNIT PROTEIN BS16M"/>
    <property type="match status" value="1"/>
</dbReference>
<dbReference type="Pfam" id="PF00886">
    <property type="entry name" value="Ribosomal_S16"/>
    <property type="match status" value="1"/>
</dbReference>
<dbReference type="GO" id="GO:0003735">
    <property type="term" value="F:structural constituent of ribosome"/>
    <property type="evidence" value="ECO:0007669"/>
    <property type="project" value="InterPro"/>
</dbReference>
<dbReference type="Proteomes" id="UP000178449">
    <property type="component" value="Unassembled WGS sequence"/>
</dbReference>
<dbReference type="HAMAP" id="MF_00385">
    <property type="entry name" value="Ribosomal_bS16"/>
    <property type="match status" value="1"/>
</dbReference>
<dbReference type="GO" id="GO:0005737">
    <property type="term" value="C:cytoplasm"/>
    <property type="evidence" value="ECO:0007669"/>
    <property type="project" value="UniProtKB-ARBA"/>
</dbReference>
<dbReference type="SUPFAM" id="SSF54565">
    <property type="entry name" value="Ribosomal protein S16"/>
    <property type="match status" value="1"/>
</dbReference>
<evidence type="ECO:0000313" key="4">
    <source>
        <dbReference type="EMBL" id="OGG95227.1"/>
    </source>
</evidence>
<comment type="caution">
    <text evidence="4">The sequence shown here is derived from an EMBL/GenBank/DDBJ whole genome shotgun (WGS) entry which is preliminary data.</text>
</comment>
<organism evidence="4 5">
    <name type="scientific">Candidatus Lambdaproteobacteria bacterium RIFOXYD2_FULL_50_16</name>
    <dbReference type="NCBI Taxonomy" id="1817772"/>
    <lineage>
        <taxon>Bacteria</taxon>
        <taxon>Pseudomonadati</taxon>
        <taxon>Pseudomonadota</taxon>
        <taxon>Candidatus Lambdaproteobacteria</taxon>
    </lineage>
</organism>
<keyword evidence="1 3" id="KW-0689">Ribosomal protein</keyword>
<evidence type="ECO:0000313" key="5">
    <source>
        <dbReference type="Proteomes" id="UP000178449"/>
    </source>
</evidence>
<name>A0A1F6GAU3_9PROT</name>
<proteinExistence type="inferred from homology"/>
<evidence type="ECO:0000256" key="3">
    <source>
        <dbReference type="HAMAP-Rule" id="MF_00385"/>
    </source>
</evidence>
<dbReference type="GO" id="GO:0015935">
    <property type="term" value="C:small ribosomal subunit"/>
    <property type="evidence" value="ECO:0007669"/>
    <property type="project" value="TreeGrafter"/>
</dbReference>
<dbReference type="Gene3D" id="3.30.1320.10">
    <property type="match status" value="1"/>
</dbReference>
<keyword evidence="2 3" id="KW-0687">Ribonucleoprotein</keyword>
<dbReference type="EMBL" id="MFNE01000026">
    <property type="protein sequence ID" value="OGG95227.1"/>
    <property type="molecule type" value="Genomic_DNA"/>
</dbReference>
<comment type="similarity">
    <text evidence="3">Belongs to the bacterial ribosomal protein bS16 family.</text>
</comment>
<dbReference type="GO" id="GO:0006412">
    <property type="term" value="P:translation"/>
    <property type="evidence" value="ECO:0007669"/>
    <property type="project" value="UniProtKB-UniRule"/>
</dbReference>
<dbReference type="PANTHER" id="PTHR12919">
    <property type="entry name" value="30S RIBOSOMAL PROTEIN S16"/>
    <property type="match status" value="1"/>
</dbReference>